<dbReference type="PANTHER" id="PTHR47977">
    <property type="entry name" value="RAS-RELATED PROTEIN RAB"/>
    <property type="match status" value="1"/>
</dbReference>
<proteinExistence type="predicted"/>
<dbReference type="SUPFAM" id="SSF52540">
    <property type="entry name" value="P-loop containing nucleoside triphosphate hydrolases"/>
    <property type="match status" value="1"/>
</dbReference>
<dbReference type="PROSITE" id="PS51419">
    <property type="entry name" value="RAB"/>
    <property type="match status" value="1"/>
</dbReference>
<accession>A0AAN8IGW1</accession>
<name>A0AAN8IGW1_TRICO</name>
<organism evidence="3 4">
    <name type="scientific">Trichostrongylus colubriformis</name>
    <name type="common">Black scour worm</name>
    <dbReference type="NCBI Taxonomy" id="6319"/>
    <lineage>
        <taxon>Eukaryota</taxon>
        <taxon>Metazoa</taxon>
        <taxon>Ecdysozoa</taxon>
        <taxon>Nematoda</taxon>
        <taxon>Chromadorea</taxon>
        <taxon>Rhabditida</taxon>
        <taxon>Rhabditina</taxon>
        <taxon>Rhabditomorpha</taxon>
        <taxon>Strongyloidea</taxon>
        <taxon>Trichostrongylidae</taxon>
        <taxon>Trichostrongylus</taxon>
    </lineage>
</organism>
<keyword evidence="1" id="KW-0547">Nucleotide-binding</keyword>
<evidence type="ECO:0000313" key="4">
    <source>
        <dbReference type="Proteomes" id="UP001331761"/>
    </source>
</evidence>
<dbReference type="PRINTS" id="PR00449">
    <property type="entry name" value="RASTRNSFRMNG"/>
</dbReference>
<evidence type="ECO:0000313" key="3">
    <source>
        <dbReference type="EMBL" id="KAK5968897.1"/>
    </source>
</evidence>
<evidence type="ECO:0000256" key="2">
    <source>
        <dbReference type="ARBA" id="ARBA00023134"/>
    </source>
</evidence>
<dbReference type="EMBL" id="WIXE01020859">
    <property type="protein sequence ID" value="KAK5968897.1"/>
    <property type="molecule type" value="Genomic_DNA"/>
</dbReference>
<dbReference type="Pfam" id="PF00071">
    <property type="entry name" value="Ras"/>
    <property type="match status" value="1"/>
</dbReference>
<dbReference type="GO" id="GO:0003924">
    <property type="term" value="F:GTPase activity"/>
    <property type="evidence" value="ECO:0007669"/>
    <property type="project" value="InterPro"/>
</dbReference>
<dbReference type="SMART" id="SM00173">
    <property type="entry name" value="RAS"/>
    <property type="match status" value="1"/>
</dbReference>
<dbReference type="PROSITE" id="PS51421">
    <property type="entry name" value="RAS"/>
    <property type="match status" value="1"/>
</dbReference>
<keyword evidence="4" id="KW-1185">Reference proteome</keyword>
<dbReference type="AlphaFoldDB" id="A0AAN8IGW1"/>
<protein>
    <submittedName>
        <fullName evidence="3">Ras family protein</fullName>
    </submittedName>
</protein>
<dbReference type="Gene3D" id="3.40.50.300">
    <property type="entry name" value="P-loop containing nucleotide triphosphate hydrolases"/>
    <property type="match status" value="1"/>
</dbReference>
<comment type="caution">
    <text evidence="3">The sequence shown here is derived from an EMBL/GenBank/DDBJ whole genome shotgun (WGS) entry which is preliminary data.</text>
</comment>
<evidence type="ECO:0000256" key="1">
    <source>
        <dbReference type="ARBA" id="ARBA00022741"/>
    </source>
</evidence>
<feature type="non-terminal residue" evidence="3">
    <location>
        <position position="1"/>
    </location>
</feature>
<reference evidence="3 4" key="1">
    <citation type="submission" date="2019-10" db="EMBL/GenBank/DDBJ databases">
        <title>Assembly and Annotation for the nematode Trichostrongylus colubriformis.</title>
        <authorList>
            <person name="Martin J."/>
        </authorList>
    </citation>
    <scope>NUCLEOTIDE SEQUENCE [LARGE SCALE GENOMIC DNA]</scope>
    <source>
        <strain evidence="3">G859</strain>
        <tissue evidence="3">Whole worm</tissue>
    </source>
</reference>
<dbReference type="InterPro" id="IPR027417">
    <property type="entry name" value="P-loop_NTPase"/>
</dbReference>
<dbReference type="SMART" id="SM00175">
    <property type="entry name" value="RAB"/>
    <property type="match status" value="1"/>
</dbReference>
<dbReference type="GO" id="GO:0005525">
    <property type="term" value="F:GTP binding"/>
    <property type="evidence" value="ECO:0007669"/>
    <property type="project" value="UniProtKB-KW"/>
</dbReference>
<dbReference type="Proteomes" id="UP001331761">
    <property type="component" value="Unassembled WGS sequence"/>
</dbReference>
<dbReference type="CDD" id="cd00154">
    <property type="entry name" value="Rab"/>
    <property type="match status" value="1"/>
</dbReference>
<keyword evidence="2" id="KW-0342">GTP-binding</keyword>
<sequence length="110" mass="12393">FRSITKQYFRKADGVLLLFDVTSEQSFLNVRNWIESVRNGVEASTVLALVGNKVDLFGSDSSRNAVYRAGKKLADEFEMPFFETSAYTGYGVDYCMKSIAELVCLILSWP</sequence>
<dbReference type="InterPro" id="IPR050227">
    <property type="entry name" value="Rab"/>
</dbReference>
<dbReference type="InterPro" id="IPR001806">
    <property type="entry name" value="Small_GTPase"/>
</dbReference>
<gene>
    <name evidence="3" type="ORF">GCK32_020120</name>
</gene>